<protein>
    <recommendedName>
        <fullName evidence="1">AB hydrolase-1 domain-containing protein</fullName>
    </recommendedName>
</protein>
<organism evidence="2 3">
    <name type="scientific">Arenimonas oryziterrae DSM 21050 = YC6267</name>
    <dbReference type="NCBI Taxonomy" id="1121015"/>
    <lineage>
        <taxon>Bacteria</taxon>
        <taxon>Pseudomonadati</taxon>
        <taxon>Pseudomonadota</taxon>
        <taxon>Gammaproteobacteria</taxon>
        <taxon>Lysobacterales</taxon>
        <taxon>Lysobacteraceae</taxon>
        <taxon>Arenimonas</taxon>
    </lineage>
</organism>
<comment type="caution">
    <text evidence="2">The sequence shown here is derived from an EMBL/GenBank/DDBJ whole genome shotgun (WGS) entry which is preliminary data.</text>
</comment>
<name>A0A091ATK5_9GAMM</name>
<proteinExistence type="predicted"/>
<dbReference type="InterPro" id="IPR050228">
    <property type="entry name" value="Carboxylesterase_BioH"/>
</dbReference>
<sequence>MVSACSPSRPASARIAFVGDAGLPLLGERHPGDRAPVLLAHGFGQTRQSWSATQRVLAERGHGSFAWDMRGHGESGRNDALDRYRAEQFVGDVVAAAAQLPALPVLVGASMGGLTGLMAQALHRPFSALVLVDVTPRWESAGMQRIYDFMTAFPAGFDSFEHAADAISDYLPHRRERKTPAQLANLLRADADGRLQWHWDPRLLGEFVSGSEHLQDTVSEAARGVDVPVLLVSGGRSDLVSEKTVAHFLDCVPHARHVQLPEATHMVAGDDNDAFSDTLLEFLSAQFPSSAAAAATPASSYPHVPAVSGAPR</sequence>
<dbReference type="SUPFAM" id="SSF53474">
    <property type="entry name" value="alpha/beta-Hydrolases"/>
    <property type="match status" value="1"/>
</dbReference>
<dbReference type="Gene3D" id="3.40.50.1820">
    <property type="entry name" value="alpha/beta hydrolase"/>
    <property type="match status" value="1"/>
</dbReference>
<dbReference type="OrthoDB" id="5380819at2"/>
<dbReference type="PATRIC" id="fig|1121015.4.peg.1397"/>
<dbReference type="AlphaFoldDB" id="A0A091ATK5"/>
<dbReference type="RefSeq" id="WP_022968373.1">
    <property type="nucleotide sequence ID" value="NZ_ATVD01000001.1"/>
</dbReference>
<evidence type="ECO:0000259" key="1">
    <source>
        <dbReference type="Pfam" id="PF00561"/>
    </source>
</evidence>
<dbReference type="EMBL" id="AVCI01000005">
    <property type="protein sequence ID" value="KFN43508.1"/>
    <property type="molecule type" value="Genomic_DNA"/>
</dbReference>
<keyword evidence="3" id="KW-1185">Reference proteome</keyword>
<dbReference type="eggNOG" id="COG2267">
    <property type="taxonomic scope" value="Bacteria"/>
</dbReference>
<dbReference type="STRING" id="1121015.GCA_000420545_00721"/>
<accession>A0A091ATK5</accession>
<dbReference type="Proteomes" id="UP000029385">
    <property type="component" value="Unassembled WGS sequence"/>
</dbReference>
<dbReference type="PANTHER" id="PTHR43194">
    <property type="entry name" value="HYDROLASE ALPHA/BETA FOLD FAMILY"/>
    <property type="match status" value="1"/>
</dbReference>
<dbReference type="Pfam" id="PF00561">
    <property type="entry name" value="Abhydrolase_1"/>
    <property type="match status" value="1"/>
</dbReference>
<reference evidence="2 3" key="1">
    <citation type="submission" date="2013-09" db="EMBL/GenBank/DDBJ databases">
        <title>Genome sequencing of Arenimonas oryziterrae.</title>
        <authorList>
            <person name="Chen F."/>
            <person name="Wang G."/>
        </authorList>
    </citation>
    <scope>NUCLEOTIDE SEQUENCE [LARGE SCALE GENOMIC DNA]</scope>
    <source>
        <strain evidence="2 3">YC6267</strain>
    </source>
</reference>
<dbReference type="InterPro" id="IPR029058">
    <property type="entry name" value="AB_hydrolase_fold"/>
</dbReference>
<dbReference type="InterPro" id="IPR000073">
    <property type="entry name" value="AB_hydrolase_1"/>
</dbReference>
<dbReference type="PANTHER" id="PTHR43194:SF2">
    <property type="entry name" value="PEROXISOMAL MEMBRANE PROTEIN LPX1"/>
    <property type="match status" value="1"/>
</dbReference>
<feature type="domain" description="AB hydrolase-1" evidence="1">
    <location>
        <begin position="36"/>
        <end position="267"/>
    </location>
</feature>
<evidence type="ECO:0000313" key="2">
    <source>
        <dbReference type="EMBL" id="KFN43508.1"/>
    </source>
</evidence>
<evidence type="ECO:0000313" key="3">
    <source>
        <dbReference type="Proteomes" id="UP000029385"/>
    </source>
</evidence>
<gene>
    <name evidence="2" type="ORF">N789_09545</name>
</gene>